<dbReference type="SMART" id="SM00636">
    <property type="entry name" value="Glyco_18"/>
    <property type="match status" value="1"/>
</dbReference>
<dbReference type="EC" id="3.2.1.14" evidence="2"/>
<evidence type="ECO:0000256" key="5">
    <source>
        <dbReference type="ARBA" id="ARBA00023295"/>
    </source>
</evidence>
<sequence>MSSRSRWFISLVFFSFIILMNALSVTPALAQDSPSPLPKRIVADYGYWSRTQDPPYGHEQIPYHKLTHINHAGVSFNADGSLSVPDGFLEPELNKKAHDAGVKVMLLLGGDFNGLETSGAVEALVDNIAAFEQEHHYDGVDMDWEYPASTQDGNFFVKLMKALRESNPDYTLSIDVPPWGAPPYDYAYDLKHMQLSLDYFNLMMYDCAGPWTAHGQLNAPIFWDPNDPAPYECQPGGSDQETADIFLKHVPAAQLNMGTPFYGYHYTNINQLFGLCPNAANTADGECDNTVLTVNYAPWVKDRINKNGWYTQYDPIALVPYMLRTDGKDGYITYDDAFSTYYRVWYSDWKRGLGGTFMWSLDADYDGHSQDLLDAMYWATVTGH</sequence>
<dbReference type="Pfam" id="PF00704">
    <property type="entry name" value="Glyco_hydro_18"/>
    <property type="match status" value="1"/>
</dbReference>
<evidence type="ECO:0000256" key="2">
    <source>
        <dbReference type="ARBA" id="ARBA00012729"/>
    </source>
</evidence>
<comment type="catalytic activity">
    <reaction evidence="1">
        <text>Random endo-hydrolysis of N-acetyl-beta-D-glucosaminide (1-&gt;4)-beta-linkages in chitin and chitodextrins.</text>
        <dbReference type="EC" id="3.2.1.14"/>
    </reaction>
</comment>
<dbReference type="InterPro" id="IPR001579">
    <property type="entry name" value="Glyco_hydro_18_chit_AS"/>
</dbReference>
<gene>
    <name evidence="10" type="ORF">SBA1_350040</name>
</gene>
<dbReference type="EMBL" id="OMOD01000128">
    <property type="protein sequence ID" value="SPF41322.1"/>
    <property type="molecule type" value="Genomic_DNA"/>
</dbReference>
<dbReference type="InterPro" id="IPR011583">
    <property type="entry name" value="Chitinase_II/V-like_cat"/>
</dbReference>
<dbReference type="AlphaFoldDB" id="A0A2U3KNS7"/>
<dbReference type="Gene3D" id="3.20.20.80">
    <property type="entry name" value="Glycosidases"/>
    <property type="match status" value="1"/>
</dbReference>
<dbReference type="SUPFAM" id="SSF51445">
    <property type="entry name" value="(Trans)glycosidases"/>
    <property type="match status" value="1"/>
</dbReference>
<dbReference type="InterPro" id="IPR017853">
    <property type="entry name" value="GH"/>
</dbReference>
<protein>
    <recommendedName>
        <fullName evidence="2">chitinase</fullName>
        <ecNumber evidence="2">3.2.1.14</ecNumber>
    </recommendedName>
</protein>
<keyword evidence="5 6" id="KW-0326">Glycosidase</keyword>
<dbReference type="OrthoDB" id="9775889at2"/>
<evidence type="ECO:0000313" key="10">
    <source>
        <dbReference type="EMBL" id="SPF41322.1"/>
    </source>
</evidence>
<dbReference type="Gene3D" id="3.10.50.10">
    <property type="match status" value="1"/>
</dbReference>
<feature type="chain" id="PRO_5015650072" description="chitinase" evidence="8">
    <location>
        <begin position="31"/>
        <end position="384"/>
    </location>
</feature>
<dbReference type="GO" id="GO:0005975">
    <property type="term" value="P:carbohydrate metabolic process"/>
    <property type="evidence" value="ECO:0007669"/>
    <property type="project" value="InterPro"/>
</dbReference>
<keyword evidence="4" id="KW-0119">Carbohydrate metabolism</keyword>
<dbReference type="GO" id="GO:0006032">
    <property type="term" value="P:chitin catabolic process"/>
    <property type="evidence" value="ECO:0007669"/>
    <property type="project" value="UniProtKB-KW"/>
</dbReference>
<comment type="similarity">
    <text evidence="7">Belongs to the glycosyl hydrolase 18 family.</text>
</comment>
<evidence type="ECO:0000313" key="11">
    <source>
        <dbReference type="Proteomes" id="UP000238701"/>
    </source>
</evidence>
<keyword evidence="4" id="KW-0146">Chitin degradation</keyword>
<reference evidence="11" key="1">
    <citation type="submission" date="2018-02" db="EMBL/GenBank/DDBJ databases">
        <authorList>
            <person name="Hausmann B."/>
        </authorList>
    </citation>
    <scope>NUCLEOTIDE SEQUENCE [LARGE SCALE GENOMIC DNA]</scope>
    <source>
        <strain evidence="11">Peat soil MAG SbA1</strain>
    </source>
</reference>
<dbReference type="InterPro" id="IPR001223">
    <property type="entry name" value="Glyco_hydro18_cat"/>
</dbReference>
<dbReference type="GO" id="GO:0008061">
    <property type="term" value="F:chitin binding"/>
    <property type="evidence" value="ECO:0007669"/>
    <property type="project" value="InterPro"/>
</dbReference>
<dbReference type="PROSITE" id="PS01095">
    <property type="entry name" value="GH18_1"/>
    <property type="match status" value="1"/>
</dbReference>
<organism evidence="10 11">
    <name type="scientific">Candidatus Sulfotelmatobacter kueseliae</name>
    <dbReference type="NCBI Taxonomy" id="2042962"/>
    <lineage>
        <taxon>Bacteria</taxon>
        <taxon>Pseudomonadati</taxon>
        <taxon>Acidobacteriota</taxon>
        <taxon>Terriglobia</taxon>
        <taxon>Terriglobales</taxon>
        <taxon>Candidatus Korobacteraceae</taxon>
        <taxon>Candidatus Sulfotelmatobacter</taxon>
    </lineage>
</organism>
<keyword evidence="4" id="KW-0624">Polysaccharide degradation</keyword>
<dbReference type="PROSITE" id="PS51910">
    <property type="entry name" value="GH18_2"/>
    <property type="match status" value="1"/>
</dbReference>
<dbReference type="PANTHER" id="PTHR11177:SF317">
    <property type="entry name" value="CHITINASE 12-RELATED"/>
    <property type="match status" value="1"/>
</dbReference>
<feature type="domain" description="GH18" evidence="9">
    <location>
        <begin position="39"/>
        <end position="383"/>
    </location>
</feature>
<name>A0A2U3KNS7_9BACT</name>
<keyword evidence="3 6" id="KW-0378">Hydrolase</keyword>
<feature type="signal peptide" evidence="8">
    <location>
        <begin position="1"/>
        <end position="30"/>
    </location>
</feature>
<evidence type="ECO:0000256" key="1">
    <source>
        <dbReference type="ARBA" id="ARBA00000822"/>
    </source>
</evidence>
<keyword evidence="8" id="KW-0732">Signal</keyword>
<evidence type="ECO:0000259" key="9">
    <source>
        <dbReference type="PROSITE" id="PS51910"/>
    </source>
</evidence>
<dbReference type="InterPro" id="IPR050314">
    <property type="entry name" value="Glycosyl_Hydrlase_18"/>
</dbReference>
<dbReference type="InterPro" id="IPR029070">
    <property type="entry name" value="Chitinase_insertion_sf"/>
</dbReference>
<evidence type="ECO:0000256" key="7">
    <source>
        <dbReference type="RuleBase" id="RU004453"/>
    </source>
</evidence>
<dbReference type="GO" id="GO:0008843">
    <property type="term" value="F:endochitinase activity"/>
    <property type="evidence" value="ECO:0007669"/>
    <property type="project" value="UniProtKB-EC"/>
</dbReference>
<dbReference type="PANTHER" id="PTHR11177">
    <property type="entry name" value="CHITINASE"/>
    <property type="match status" value="1"/>
</dbReference>
<accession>A0A2U3KNS7</accession>
<evidence type="ECO:0000256" key="6">
    <source>
        <dbReference type="RuleBase" id="RU000489"/>
    </source>
</evidence>
<proteinExistence type="inferred from homology"/>
<evidence type="ECO:0000256" key="4">
    <source>
        <dbReference type="ARBA" id="ARBA00023024"/>
    </source>
</evidence>
<evidence type="ECO:0000256" key="3">
    <source>
        <dbReference type="ARBA" id="ARBA00022801"/>
    </source>
</evidence>
<evidence type="ECO:0000256" key="8">
    <source>
        <dbReference type="SAM" id="SignalP"/>
    </source>
</evidence>
<dbReference type="Proteomes" id="UP000238701">
    <property type="component" value="Unassembled WGS sequence"/>
</dbReference>